<dbReference type="KEGG" id="fpn:ABE65_001995"/>
<keyword evidence="1" id="KW-0812">Transmembrane</keyword>
<gene>
    <name evidence="2" type="ORF">ABE65_001995</name>
</gene>
<feature type="transmembrane region" description="Helical" evidence="1">
    <location>
        <begin position="42"/>
        <end position="61"/>
    </location>
</feature>
<keyword evidence="3" id="KW-1185">Reference proteome</keyword>
<dbReference type="InterPro" id="IPR045385">
    <property type="entry name" value="DUF6526"/>
</dbReference>
<reference evidence="2 3" key="1">
    <citation type="submission" date="2016-04" db="EMBL/GenBank/DDBJ databases">
        <title>Complete genome sequence of Fictibacillus phosphorivorans G25-29, a strain toxic to nematodes.</title>
        <authorList>
            <person name="Zheng Z."/>
        </authorList>
    </citation>
    <scope>NUCLEOTIDE SEQUENCE [LARGE SCALE GENOMIC DNA]</scope>
    <source>
        <strain evidence="2 3">G25-29</strain>
    </source>
</reference>
<dbReference type="STRING" id="1221500.ABE65_001995"/>
<organism evidence="2 3">
    <name type="scientific">Fictibacillus phosphorivorans</name>
    <dbReference type="NCBI Taxonomy" id="1221500"/>
    <lineage>
        <taxon>Bacteria</taxon>
        <taxon>Bacillati</taxon>
        <taxon>Bacillota</taxon>
        <taxon>Bacilli</taxon>
        <taxon>Bacillales</taxon>
        <taxon>Fictibacillaceae</taxon>
        <taxon>Fictibacillus</taxon>
    </lineage>
</organism>
<keyword evidence="1" id="KW-0472">Membrane</keyword>
<feature type="transmembrane region" description="Helical" evidence="1">
    <location>
        <begin position="15"/>
        <end position="36"/>
    </location>
</feature>
<accession>A0A160IIF7</accession>
<name>A0A160IIF7_9BACL</name>
<evidence type="ECO:0000256" key="1">
    <source>
        <dbReference type="SAM" id="Phobius"/>
    </source>
</evidence>
<dbReference type="EMBL" id="CP015378">
    <property type="protein sequence ID" value="ANC75674.1"/>
    <property type="molecule type" value="Genomic_DNA"/>
</dbReference>
<evidence type="ECO:0000313" key="3">
    <source>
        <dbReference type="Proteomes" id="UP000076623"/>
    </source>
</evidence>
<proteinExistence type="predicted"/>
<keyword evidence="1" id="KW-1133">Transmembrane helix</keyword>
<dbReference type="RefSeq" id="WP_066390962.1">
    <property type="nucleotide sequence ID" value="NZ_CP015378.1"/>
</dbReference>
<dbReference type="Proteomes" id="UP000076623">
    <property type="component" value="Chromosome"/>
</dbReference>
<protein>
    <submittedName>
        <fullName evidence="2">Uncharacterized protein</fullName>
    </submittedName>
</protein>
<dbReference type="Pfam" id="PF20136">
    <property type="entry name" value="DUF6526"/>
    <property type="match status" value="1"/>
</dbReference>
<evidence type="ECO:0000313" key="2">
    <source>
        <dbReference type="EMBL" id="ANC75674.1"/>
    </source>
</evidence>
<sequence length="140" mass="15946">MNTQNYKNHARMHPVYHYVLSLLVLGGLIASIVYLVKAEDKLLGVILIVMSLSLLLTFALLRMYPLKAQDRAIRAEENLRYYVLTGKLLDGRLTTGQIVALRFAPDEELPLLAEKAATENLKPKEIKQAITNWKADHYRI</sequence>
<dbReference type="AlphaFoldDB" id="A0A160IIF7"/>